<keyword evidence="2" id="KW-0472">Membrane</keyword>
<feature type="transmembrane region" description="Helical" evidence="2">
    <location>
        <begin position="69"/>
        <end position="87"/>
    </location>
</feature>
<keyword evidence="2" id="KW-1133">Transmembrane helix</keyword>
<proteinExistence type="predicted"/>
<gene>
    <name evidence="3" type="ORF">GCM10017044_17470</name>
</gene>
<dbReference type="Proteomes" id="UP000630923">
    <property type="component" value="Unassembled WGS sequence"/>
</dbReference>
<dbReference type="EMBL" id="BNCI01000002">
    <property type="protein sequence ID" value="GHF23450.1"/>
    <property type="molecule type" value="Genomic_DNA"/>
</dbReference>
<feature type="region of interest" description="Disordered" evidence="1">
    <location>
        <begin position="157"/>
        <end position="178"/>
    </location>
</feature>
<reference evidence="3" key="2">
    <citation type="submission" date="2020-09" db="EMBL/GenBank/DDBJ databases">
        <authorList>
            <person name="Sun Q."/>
            <person name="Kim S."/>
        </authorList>
    </citation>
    <scope>NUCLEOTIDE SEQUENCE</scope>
    <source>
        <strain evidence="3">KCTC 42590</strain>
    </source>
</reference>
<keyword evidence="4" id="KW-1185">Reference proteome</keyword>
<sequence length="178" mass="18864">MAASRKNAGVRMTRKQSTKQTLLTGIGVALAVLALVEWQVALFATIGLLPTFVLAFTGAGAHMMLKLQIVMFCNITAILPFAAQFWSRPSEFGSILDQLYPIIMVYMGAAVGYGLIFAGPIVAAMVLQALSQDRVRGLAKKRQALIDRWGGEVVSGGTVSGAEPGGMVTPPSAKLPEK</sequence>
<feature type="transmembrane region" description="Helical" evidence="2">
    <location>
        <begin position="99"/>
        <end position="127"/>
    </location>
</feature>
<feature type="transmembrane region" description="Helical" evidence="2">
    <location>
        <begin position="42"/>
        <end position="62"/>
    </location>
</feature>
<dbReference type="AlphaFoldDB" id="A0A919ARF9"/>
<evidence type="ECO:0000256" key="2">
    <source>
        <dbReference type="SAM" id="Phobius"/>
    </source>
</evidence>
<organism evidence="3 4">
    <name type="scientific">Kordiimonas sediminis</name>
    <dbReference type="NCBI Taxonomy" id="1735581"/>
    <lineage>
        <taxon>Bacteria</taxon>
        <taxon>Pseudomonadati</taxon>
        <taxon>Pseudomonadota</taxon>
        <taxon>Alphaproteobacteria</taxon>
        <taxon>Kordiimonadales</taxon>
        <taxon>Kordiimonadaceae</taxon>
        <taxon>Kordiimonas</taxon>
    </lineage>
</organism>
<keyword evidence="2" id="KW-0812">Transmembrane</keyword>
<evidence type="ECO:0000256" key="1">
    <source>
        <dbReference type="SAM" id="MobiDB-lite"/>
    </source>
</evidence>
<accession>A0A919ARF9</accession>
<protein>
    <submittedName>
        <fullName evidence="3">Uncharacterized protein</fullName>
    </submittedName>
</protein>
<reference evidence="3" key="1">
    <citation type="journal article" date="2014" name="Int. J. Syst. Evol. Microbiol.">
        <title>Complete genome sequence of Corynebacterium casei LMG S-19264T (=DSM 44701T), isolated from a smear-ripened cheese.</title>
        <authorList>
            <consortium name="US DOE Joint Genome Institute (JGI-PGF)"/>
            <person name="Walter F."/>
            <person name="Albersmeier A."/>
            <person name="Kalinowski J."/>
            <person name="Ruckert C."/>
        </authorList>
    </citation>
    <scope>NUCLEOTIDE SEQUENCE</scope>
    <source>
        <strain evidence="3">KCTC 42590</strain>
    </source>
</reference>
<evidence type="ECO:0000313" key="4">
    <source>
        <dbReference type="Proteomes" id="UP000630923"/>
    </source>
</evidence>
<name>A0A919ARF9_9PROT</name>
<comment type="caution">
    <text evidence="3">The sequence shown here is derived from an EMBL/GenBank/DDBJ whole genome shotgun (WGS) entry which is preliminary data.</text>
</comment>
<evidence type="ECO:0000313" key="3">
    <source>
        <dbReference type="EMBL" id="GHF23450.1"/>
    </source>
</evidence>
<feature type="transmembrane region" description="Helical" evidence="2">
    <location>
        <begin position="21"/>
        <end position="36"/>
    </location>
</feature>